<dbReference type="InterPro" id="IPR052786">
    <property type="entry name" value="Spore_wall_assembly"/>
</dbReference>
<protein>
    <submittedName>
        <fullName evidence="2">Protein RRT8</fullName>
    </submittedName>
</protein>
<dbReference type="Proteomes" id="UP000422736">
    <property type="component" value="Chromosome 2"/>
</dbReference>
<evidence type="ECO:0000313" key="3">
    <source>
        <dbReference type="Proteomes" id="UP000422736"/>
    </source>
</evidence>
<keyword evidence="1" id="KW-1133">Transmembrane helix</keyword>
<evidence type="ECO:0000313" key="2">
    <source>
        <dbReference type="EMBL" id="QGN14567.1"/>
    </source>
</evidence>
<accession>A0ABX6ERC8</accession>
<name>A0ABX6ERC8_KLUMA</name>
<dbReference type="EMBL" id="CP015055">
    <property type="protein sequence ID" value="QGN14567.1"/>
    <property type="molecule type" value="Genomic_DNA"/>
</dbReference>
<dbReference type="PANTHER" id="PTHR34292:SF2">
    <property type="entry name" value="OUTER SPORE WALL PROTEIN LDS1"/>
    <property type="match status" value="1"/>
</dbReference>
<gene>
    <name evidence="2" type="primary">RRT8</name>
    <name evidence="2" type="ORF">FIM1_1229</name>
</gene>
<organism evidence="2 3">
    <name type="scientific">Kluyveromyces marxianus</name>
    <name type="common">Yeast</name>
    <name type="synonym">Candida kefyr</name>
    <dbReference type="NCBI Taxonomy" id="4911"/>
    <lineage>
        <taxon>Eukaryota</taxon>
        <taxon>Fungi</taxon>
        <taxon>Dikarya</taxon>
        <taxon>Ascomycota</taxon>
        <taxon>Saccharomycotina</taxon>
        <taxon>Saccharomycetes</taxon>
        <taxon>Saccharomycetales</taxon>
        <taxon>Saccharomycetaceae</taxon>
        <taxon>Kluyveromyces</taxon>
    </lineage>
</organism>
<evidence type="ECO:0000256" key="1">
    <source>
        <dbReference type="SAM" id="Phobius"/>
    </source>
</evidence>
<feature type="transmembrane region" description="Helical" evidence="1">
    <location>
        <begin position="6"/>
        <end position="28"/>
    </location>
</feature>
<sequence length="162" mass="18687">MLLLIPPFLVIAVFQVNTWTVFIMRHLLLKNQTYLARKIDETYKIEILNSIKLISKDDENEFDLFGFSGKLIQLLMMLTTSFFPLVPQLLMIPSISWQYLNAIYLPKELPDDRFWKNKSSFLSFGLMAACLEAIPFVSGLTFTTNYLGGTMMAVDMDELHFA</sequence>
<keyword evidence="1" id="KW-0812">Transmembrane</keyword>
<proteinExistence type="predicted"/>
<keyword evidence="3" id="KW-1185">Reference proteome</keyword>
<keyword evidence="1" id="KW-0472">Membrane</keyword>
<dbReference type="PANTHER" id="PTHR34292">
    <property type="entry name" value="OUTER SPORE WALL PROTEIN LDS1"/>
    <property type="match status" value="1"/>
</dbReference>
<feature type="transmembrane region" description="Helical" evidence="1">
    <location>
        <begin position="120"/>
        <end position="142"/>
    </location>
</feature>
<feature type="transmembrane region" description="Helical" evidence="1">
    <location>
        <begin position="74"/>
        <end position="100"/>
    </location>
</feature>
<reference evidence="2 3" key="1">
    <citation type="submission" date="2016-03" db="EMBL/GenBank/DDBJ databases">
        <title>How can Kluyveromyces marxianus grow so fast - potential evolutionary course in Saccharomyces Complex revealed by comparative genomics.</title>
        <authorList>
            <person name="Mo W."/>
            <person name="Lu W."/>
            <person name="Yang X."/>
            <person name="Qi J."/>
            <person name="Lv H."/>
        </authorList>
    </citation>
    <scope>NUCLEOTIDE SEQUENCE [LARGE SCALE GENOMIC DNA]</scope>
    <source>
        <strain evidence="2 3">FIM1</strain>
    </source>
</reference>